<dbReference type="FunFam" id="3.20.20.80:FF:000004">
    <property type="entry name" value="Beta-glucosidase 6-phospho-beta-glucosidase"/>
    <property type="match status" value="1"/>
</dbReference>
<keyword evidence="15" id="KW-1185">Reference proteome</keyword>
<evidence type="ECO:0000256" key="4">
    <source>
        <dbReference type="ARBA" id="ARBA00022801"/>
    </source>
</evidence>
<dbReference type="Pfam" id="PF00232">
    <property type="entry name" value="Glyco_hydro_1"/>
    <property type="match status" value="1"/>
</dbReference>
<name>A0AA46TIJ9_9ACTN</name>
<feature type="region of interest" description="Disordered" evidence="13">
    <location>
        <begin position="311"/>
        <end position="336"/>
    </location>
</feature>
<dbReference type="AlphaFoldDB" id="A0AA46TIJ9"/>
<feature type="binding site" evidence="10">
    <location>
        <position position="128"/>
    </location>
    <ligand>
        <name>substrate</name>
    </ligand>
</feature>
<accession>A0AA46TIJ9</accession>
<dbReference type="GO" id="GO:0008422">
    <property type="term" value="F:beta-glucosidase activity"/>
    <property type="evidence" value="ECO:0007669"/>
    <property type="project" value="UniProtKB-EC"/>
</dbReference>
<feature type="compositionally biased region" description="Basic and acidic residues" evidence="13">
    <location>
        <begin position="311"/>
        <end position="324"/>
    </location>
</feature>
<feature type="binding site" evidence="10">
    <location>
        <begin position="432"/>
        <end position="433"/>
    </location>
    <ligand>
        <name>substrate</name>
    </ligand>
</feature>
<keyword evidence="4 12" id="KW-0378">Hydrolase</keyword>
<feature type="binding site" evidence="10">
    <location>
        <position position="303"/>
    </location>
    <ligand>
        <name>substrate</name>
    </ligand>
</feature>
<dbReference type="InterPro" id="IPR018120">
    <property type="entry name" value="Glyco_hydro_1_AS"/>
</dbReference>
<evidence type="ECO:0000256" key="8">
    <source>
        <dbReference type="ARBA" id="ARBA00023326"/>
    </source>
</evidence>
<keyword evidence="5" id="KW-0136">Cellulose degradation</keyword>
<evidence type="ECO:0000256" key="10">
    <source>
        <dbReference type="PIRSR" id="PIRSR617736-2"/>
    </source>
</evidence>
<comment type="catalytic activity">
    <reaction evidence="1 12">
        <text>Hydrolysis of terminal, non-reducing beta-D-glucosyl residues with release of beta-D-glucose.</text>
        <dbReference type="EC" id="3.2.1.21"/>
    </reaction>
</comment>
<organism evidence="14 15">
    <name type="scientific">Solicola gregarius</name>
    <dbReference type="NCBI Taxonomy" id="2908642"/>
    <lineage>
        <taxon>Bacteria</taxon>
        <taxon>Bacillati</taxon>
        <taxon>Actinomycetota</taxon>
        <taxon>Actinomycetes</taxon>
        <taxon>Propionibacteriales</taxon>
        <taxon>Nocardioidaceae</taxon>
        <taxon>Solicola</taxon>
    </lineage>
</organism>
<gene>
    <name evidence="14" type="ORF">L0C25_01570</name>
</gene>
<evidence type="ECO:0000256" key="6">
    <source>
        <dbReference type="ARBA" id="ARBA00023277"/>
    </source>
</evidence>
<feature type="binding site" evidence="10">
    <location>
        <position position="172"/>
    </location>
    <ligand>
        <name>substrate</name>
    </ligand>
</feature>
<evidence type="ECO:0000256" key="9">
    <source>
        <dbReference type="PIRSR" id="PIRSR617736-1"/>
    </source>
</evidence>
<sequence length="474" mass="52120">MPTGIERAFPPKFVWGAATAAYQIEGAIDTDGRTPSIWDTFSHTPGRVRSDDNGDIACDHYNRYLEDVALMRDLGLDSYRFSLSWPRITPQVDANALGPVNQKGIDFYSRLVDALLDAGIDPVITLYHWDLPQALEDAGGWPSRTTAERFGEYAAVAAEHLGDRVATFVTLNEPWCSAYLGYASGVHAPGRTDPAAALAAVHHLNLAHGLAVQAIRQQAPTAKVGVTLNLASVRPQTLLDRDTAAARRVDGLQNRVFLDPMLDGHYPDDIIDETGSVTDWSFVRDGDLDAICQPLDTIGVNYYSPTVVRGYDGDGPREESDGHGDGAASAWPASDDIEFPRQPGPYTVMGWSIDPRGLTELLLRVHRQAPGVDLLVTENGAAFDDLVDGEGRVDDPMRVEYLSRHIAAVGDAIEAGAPVRGYFVWSLLDNFEWAYGYTKRFGIVYVDYASQRRVPKTSARWYSDLIARQVRRRG</sequence>
<keyword evidence="6" id="KW-0119">Carbohydrate metabolism</keyword>
<dbReference type="SUPFAM" id="SSF51445">
    <property type="entry name" value="(Trans)glycosidases"/>
    <property type="match status" value="1"/>
</dbReference>
<dbReference type="EC" id="3.2.1.21" evidence="3 12"/>
<evidence type="ECO:0000256" key="7">
    <source>
        <dbReference type="ARBA" id="ARBA00023295"/>
    </source>
</evidence>
<reference evidence="14" key="1">
    <citation type="submission" date="2022-01" db="EMBL/GenBank/DDBJ databases">
        <title>Nocardioidaceae gen. sp. A5X3R13.</title>
        <authorList>
            <person name="Lopez Marin M.A."/>
            <person name="Uhlik O."/>
        </authorList>
    </citation>
    <scope>NUCLEOTIDE SEQUENCE</scope>
    <source>
        <strain evidence="14">A5X3R13</strain>
    </source>
</reference>
<proteinExistence type="inferred from homology"/>
<evidence type="ECO:0000256" key="13">
    <source>
        <dbReference type="SAM" id="MobiDB-lite"/>
    </source>
</evidence>
<dbReference type="EMBL" id="CP094970">
    <property type="protein sequence ID" value="UYM05795.1"/>
    <property type="molecule type" value="Genomic_DNA"/>
</dbReference>
<dbReference type="Proteomes" id="UP001164390">
    <property type="component" value="Chromosome"/>
</dbReference>
<feature type="active site" description="Nucleophile" evidence="9 11">
    <location>
        <position position="378"/>
    </location>
</feature>
<dbReference type="PROSITE" id="PS00572">
    <property type="entry name" value="GLYCOSYL_HYDROL_F1_1"/>
    <property type="match status" value="1"/>
</dbReference>
<feature type="binding site" evidence="10">
    <location>
        <position position="23"/>
    </location>
    <ligand>
        <name>substrate</name>
    </ligand>
</feature>
<keyword evidence="8" id="KW-0624">Polysaccharide degradation</keyword>
<comment type="similarity">
    <text evidence="2 12">Belongs to the glycosyl hydrolase 1 family.</text>
</comment>
<dbReference type="NCBIfam" id="TIGR03356">
    <property type="entry name" value="BGL"/>
    <property type="match status" value="1"/>
</dbReference>
<evidence type="ECO:0000256" key="1">
    <source>
        <dbReference type="ARBA" id="ARBA00000448"/>
    </source>
</evidence>
<dbReference type="PANTHER" id="PTHR10353:SF36">
    <property type="entry name" value="LP05116P"/>
    <property type="match status" value="1"/>
</dbReference>
<dbReference type="GO" id="GO:0005829">
    <property type="term" value="C:cytosol"/>
    <property type="evidence" value="ECO:0007669"/>
    <property type="project" value="TreeGrafter"/>
</dbReference>
<feature type="active site" description="Proton donor" evidence="9">
    <location>
        <position position="173"/>
    </location>
</feature>
<evidence type="ECO:0000256" key="11">
    <source>
        <dbReference type="PROSITE-ProRule" id="PRU10055"/>
    </source>
</evidence>
<evidence type="ECO:0000313" key="15">
    <source>
        <dbReference type="Proteomes" id="UP001164390"/>
    </source>
</evidence>
<dbReference type="InterPro" id="IPR033132">
    <property type="entry name" value="GH_1_N_CS"/>
</dbReference>
<dbReference type="PRINTS" id="PR00131">
    <property type="entry name" value="GLHYDRLASE1"/>
</dbReference>
<dbReference type="PANTHER" id="PTHR10353">
    <property type="entry name" value="GLYCOSYL HYDROLASE"/>
    <property type="match status" value="1"/>
</dbReference>
<keyword evidence="7 12" id="KW-0326">Glycosidase</keyword>
<feature type="binding site" evidence="10">
    <location>
        <position position="425"/>
    </location>
    <ligand>
        <name>substrate</name>
    </ligand>
</feature>
<evidence type="ECO:0000256" key="5">
    <source>
        <dbReference type="ARBA" id="ARBA00023001"/>
    </source>
</evidence>
<evidence type="ECO:0000313" key="14">
    <source>
        <dbReference type="EMBL" id="UYM05795.1"/>
    </source>
</evidence>
<dbReference type="InterPro" id="IPR017853">
    <property type="entry name" value="GH"/>
</dbReference>
<protein>
    <recommendedName>
        <fullName evidence="3 12">Beta-glucosidase</fullName>
        <ecNumber evidence="3 12">3.2.1.21</ecNumber>
    </recommendedName>
</protein>
<dbReference type="PROSITE" id="PS00653">
    <property type="entry name" value="GLYCOSYL_HYDROL_F1_2"/>
    <property type="match status" value="1"/>
</dbReference>
<evidence type="ECO:0000256" key="2">
    <source>
        <dbReference type="ARBA" id="ARBA00010838"/>
    </source>
</evidence>
<evidence type="ECO:0000256" key="12">
    <source>
        <dbReference type="RuleBase" id="RU361175"/>
    </source>
</evidence>
<dbReference type="KEGG" id="sgrg:L0C25_01570"/>
<dbReference type="InterPro" id="IPR001360">
    <property type="entry name" value="Glyco_hydro_1"/>
</dbReference>
<dbReference type="RefSeq" id="WP_271634621.1">
    <property type="nucleotide sequence ID" value="NZ_CP094970.1"/>
</dbReference>
<dbReference type="GO" id="GO:0030245">
    <property type="term" value="P:cellulose catabolic process"/>
    <property type="evidence" value="ECO:0007669"/>
    <property type="project" value="UniProtKB-KW"/>
</dbReference>
<dbReference type="Gene3D" id="3.20.20.80">
    <property type="entry name" value="Glycosidases"/>
    <property type="match status" value="1"/>
</dbReference>
<dbReference type="InterPro" id="IPR017736">
    <property type="entry name" value="Glyco_hydro_1_beta-glucosidase"/>
</dbReference>
<evidence type="ECO:0000256" key="3">
    <source>
        <dbReference type="ARBA" id="ARBA00012744"/>
    </source>
</evidence>